<evidence type="ECO:0000259" key="11">
    <source>
        <dbReference type="PROSITE" id="PS52035"/>
    </source>
</evidence>
<accession>A0A0N5BL57</accession>
<dbReference type="SMART" id="SM00631">
    <property type="entry name" value="Zn_pept"/>
    <property type="match status" value="1"/>
</dbReference>
<keyword evidence="8" id="KW-0325">Glycoprotein</keyword>
<evidence type="ECO:0000256" key="3">
    <source>
        <dbReference type="ARBA" id="ARBA00022645"/>
    </source>
</evidence>
<feature type="active site" description="Proton donor/acceptor" evidence="9">
    <location>
        <position position="338"/>
    </location>
</feature>
<dbReference type="WBParaSite" id="SPAL_0000665900.1">
    <property type="protein sequence ID" value="SPAL_0000665900.1"/>
    <property type="gene ID" value="SPAL_0000665900"/>
</dbReference>
<dbReference type="FunFam" id="2.60.40.1120:FF:000027">
    <property type="entry name" value="CarboxyPeptidase D family"/>
    <property type="match status" value="1"/>
</dbReference>
<keyword evidence="4" id="KW-0645">Protease</keyword>
<dbReference type="CDD" id="cd03858">
    <property type="entry name" value="M14_CP_N-E_like"/>
    <property type="match status" value="1"/>
</dbReference>
<dbReference type="InterPro" id="IPR000834">
    <property type="entry name" value="Peptidase_M14"/>
</dbReference>
<dbReference type="PANTHER" id="PTHR11532">
    <property type="entry name" value="PROTEASE M14 CARBOXYPEPTIDASE"/>
    <property type="match status" value="1"/>
</dbReference>
<evidence type="ECO:0000256" key="9">
    <source>
        <dbReference type="PROSITE-ProRule" id="PRU01379"/>
    </source>
</evidence>
<dbReference type="GO" id="GO:0006518">
    <property type="term" value="P:peptide metabolic process"/>
    <property type="evidence" value="ECO:0007669"/>
    <property type="project" value="TreeGrafter"/>
</dbReference>
<evidence type="ECO:0000256" key="10">
    <source>
        <dbReference type="SAM" id="SignalP"/>
    </source>
</evidence>
<dbReference type="CDD" id="cd11308">
    <property type="entry name" value="Peptidase_M14NE-CP-C_like"/>
    <property type="match status" value="1"/>
</dbReference>
<keyword evidence="3" id="KW-0121">Carboxypeptidase</keyword>
<keyword evidence="6" id="KW-0378">Hydrolase</keyword>
<dbReference type="Gene3D" id="3.40.630.10">
    <property type="entry name" value="Zn peptidases"/>
    <property type="match status" value="1"/>
</dbReference>
<evidence type="ECO:0000256" key="8">
    <source>
        <dbReference type="ARBA" id="ARBA00023180"/>
    </source>
</evidence>
<evidence type="ECO:0000256" key="1">
    <source>
        <dbReference type="ARBA" id="ARBA00001947"/>
    </source>
</evidence>
<comment type="cofactor">
    <cofactor evidence="1">
        <name>Zn(2+)</name>
        <dbReference type="ChEBI" id="CHEBI:29105"/>
    </cofactor>
</comment>
<dbReference type="Gene3D" id="2.60.40.1120">
    <property type="entry name" value="Carboxypeptidase-like, regulatory domain"/>
    <property type="match status" value="1"/>
</dbReference>
<evidence type="ECO:0000256" key="2">
    <source>
        <dbReference type="ARBA" id="ARBA00005988"/>
    </source>
</evidence>
<reference evidence="13" key="1">
    <citation type="submission" date="2017-02" db="UniProtKB">
        <authorList>
            <consortium name="WormBaseParasite"/>
        </authorList>
    </citation>
    <scope>IDENTIFICATION</scope>
</reference>
<keyword evidence="7" id="KW-0862">Zinc</keyword>
<evidence type="ECO:0000256" key="6">
    <source>
        <dbReference type="ARBA" id="ARBA00022801"/>
    </source>
</evidence>
<feature type="domain" description="Peptidase M14" evidence="11">
    <location>
        <begin position="66"/>
        <end position="368"/>
    </location>
</feature>
<organism evidence="12 13">
    <name type="scientific">Strongyloides papillosus</name>
    <name type="common">Intestinal threadworm</name>
    <dbReference type="NCBI Taxonomy" id="174720"/>
    <lineage>
        <taxon>Eukaryota</taxon>
        <taxon>Metazoa</taxon>
        <taxon>Ecdysozoa</taxon>
        <taxon>Nematoda</taxon>
        <taxon>Chromadorea</taxon>
        <taxon>Rhabditida</taxon>
        <taxon>Tylenchina</taxon>
        <taxon>Panagrolaimomorpha</taxon>
        <taxon>Strongyloidoidea</taxon>
        <taxon>Strongyloididae</taxon>
        <taxon>Strongyloides</taxon>
    </lineage>
</organism>
<dbReference type="InterPro" id="IPR008969">
    <property type="entry name" value="CarboxyPept-like_regulatory"/>
</dbReference>
<sequence length="511" mass="58933">MELHFNNNLLITLLLLISAIQTSCSTYKSYNETVNLTNKFLQQGIVKTREEIKDIIGPFIEPTNLTYHTNKQIYKIFQDLNKKYPNLTKLEVIGKSVRGQELFVIVVSRYPNEHQPGVPEMKYVGNMHGNEVTGRELLLEFTKVLLFNYGKNPYITNLVDTTRIHIMPTMNPDGFDNSKMGIFNIYDEEFVNGRENAHNVDLNRNFPSRNKNYRNYRQEPETQAIIDWTLKNPFVISANFHGGTRVVNYPYDDDENPFTDQGTFSKTSDHEIFVKLAYTYARSHSEMWKEGGRCEDPRFNDQSDTSLGIVNGAEWYEVHGGMQDWNYYFANCFEVTVEVNCIKFPPESHLITIWNDNKYSLFSYLSQVHNTIHGFVTDSITGKPIEGATIGINDRTKIIQTYIYGDYWRLINPGTFQVTFDHPLYNSVVKQVTITPEDPQIYLNVSLTPMGDGEIKLMDDTINDKNVSDKVMTDDRVIVNGGGPQYQVYSIKIHLISLLILPYLLSKYILL</sequence>
<name>A0A0N5BL57_STREA</name>
<dbReference type="SUPFAM" id="SSF53187">
    <property type="entry name" value="Zn-dependent exopeptidases"/>
    <property type="match status" value="1"/>
</dbReference>
<dbReference type="SUPFAM" id="SSF49464">
    <property type="entry name" value="Carboxypeptidase regulatory domain-like"/>
    <property type="match status" value="1"/>
</dbReference>
<protein>
    <submittedName>
        <fullName evidence="13">Peptidase_M14 domain-containing protein</fullName>
    </submittedName>
</protein>
<dbReference type="GO" id="GO:0016485">
    <property type="term" value="P:protein processing"/>
    <property type="evidence" value="ECO:0007669"/>
    <property type="project" value="TreeGrafter"/>
</dbReference>
<dbReference type="FunFam" id="3.40.630.10:FF:000020">
    <property type="entry name" value="Carboxypeptidase D"/>
    <property type="match status" value="1"/>
</dbReference>
<dbReference type="Pfam" id="PF13620">
    <property type="entry name" value="CarboxypepD_reg"/>
    <property type="match status" value="1"/>
</dbReference>
<evidence type="ECO:0000313" key="13">
    <source>
        <dbReference type="WBParaSite" id="SPAL_0000665900.1"/>
    </source>
</evidence>
<dbReference type="STRING" id="174720.A0A0N5BL57"/>
<evidence type="ECO:0000256" key="7">
    <source>
        <dbReference type="ARBA" id="ARBA00022833"/>
    </source>
</evidence>
<feature type="signal peptide" evidence="10">
    <location>
        <begin position="1"/>
        <end position="25"/>
    </location>
</feature>
<evidence type="ECO:0000313" key="12">
    <source>
        <dbReference type="Proteomes" id="UP000046392"/>
    </source>
</evidence>
<dbReference type="InterPro" id="IPR050753">
    <property type="entry name" value="Peptidase_M14_domain"/>
</dbReference>
<feature type="chain" id="PRO_5005894757" evidence="10">
    <location>
        <begin position="26"/>
        <end position="511"/>
    </location>
</feature>
<proteinExistence type="inferred from homology"/>
<dbReference type="AlphaFoldDB" id="A0A0N5BL57"/>
<evidence type="ECO:0000256" key="4">
    <source>
        <dbReference type="ARBA" id="ARBA00022670"/>
    </source>
</evidence>
<dbReference type="GO" id="GO:0004181">
    <property type="term" value="F:metallocarboxypeptidase activity"/>
    <property type="evidence" value="ECO:0007669"/>
    <property type="project" value="InterPro"/>
</dbReference>
<keyword evidence="5" id="KW-0479">Metal-binding</keyword>
<dbReference type="PANTHER" id="PTHR11532:SF73">
    <property type="entry name" value="CARBOXYPEPTIDASE D"/>
    <property type="match status" value="1"/>
</dbReference>
<dbReference type="Pfam" id="PF00246">
    <property type="entry name" value="Peptidase_M14"/>
    <property type="match status" value="1"/>
</dbReference>
<keyword evidence="10" id="KW-0732">Signal</keyword>
<keyword evidence="12" id="KW-1185">Reference proteome</keyword>
<dbReference type="PRINTS" id="PR00765">
    <property type="entry name" value="CRBOXYPTASEA"/>
</dbReference>
<comment type="similarity">
    <text evidence="2 9">Belongs to the peptidase M14 family.</text>
</comment>
<dbReference type="Proteomes" id="UP000046392">
    <property type="component" value="Unplaced"/>
</dbReference>
<dbReference type="GO" id="GO:0005615">
    <property type="term" value="C:extracellular space"/>
    <property type="evidence" value="ECO:0007669"/>
    <property type="project" value="TreeGrafter"/>
</dbReference>
<evidence type="ECO:0000256" key="5">
    <source>
        <dbReference type="ARBA" id="ARBA00022723"/>
    </source>
</evidence>
<dbReference type="GO" id="GO:0008270">
    <property type="term" value="F:zinc ion binding"/>
    <property type="evidence" value="ECO:0007669"/>
    <property type="project" value="InterPro"/>
</dbReference>
<dbReference type="PROSITE" id="PS52035">
    <property type="entry name" value="PEPTIDASE_M14"/>
    <property type="match status" value="1"/>
</dbReference>